<dbReference type="PANTHER" id="PTHR28608">
    <property type="entry name" value="INTEGRATOR COMPLEX SUBUNIT 2"/>
    <property type="match status" value="1"/>
</dbReference>
<protein>
    <submittedName>
        <fullName evidence="4">Integrator complex subunit 2</fullName>
    </submittedName>
</protein>
<evidence type="ECO:0000313" key="5">
    <source>
        <dbReference type="Proteomes" id="UP000596742"/>
    </source>
</evidence>
<comment type="subcellular location">
    <subcellularLocation>
        <location evidence="1">Nucleus</location>
    </subcellularLocation>
</comment>
<gene>
    <name evidence="4" type="ORF">MGAL_10B004729</name>
</gene>
<dbReference type="PANTHER" id="PTHR28608:SF1">
    <property type="entry name" value="INTEGRATOR COMPLEX SUBUNIT 2"/>
    <property type="match status" value="1"/>
</dbReference>
<sequence length="1142" mass="129217">MQNLKCSVKPEIFRAVRDVDISSLSDSKEFDLRPVLPCLVRMALCKPLDESSNWTKAKKEVLKILSGIEVVNGIVALLSIDFHALEQDVKKEQQLRTKIGTSQTDSVLISQLQCGLAMEFERSDHARRIRLLLSELLFVASQMKENKAEFYFKSSELLESIVYLEEVSDVLCIAQAELPTLLQIKDVAETLLHLPNGGWLLCRLVANSPDSFKEVCTSLVANGETQDEESMSGRRRMEVLLNLCTMNPGEMLNIRALCVEHCTMPGLAVALTLLTSKDYHGVAMDIKDKTADVIAFVCGLLLSNNLNVRSWFSQYVKLGQKKRQDPQASTLQALRHHLLEHLVSILPAGREPISDILQASSFIRLYCVLKGMGGLKFSDEEMRLLLRLVTSHPLQNKAGSRFVSLGLSMIMLCPYLLTNGEQEKHVIEWIRWLMDRQEEFEQTVGDSYGEMLFLIAIHFHSNNTTAIGELVSSTLGMKAPVKGNALSRLRQIFTQEIFKEQVVTTHAVKVPVTPNLNGHMTGYLPINSVYQLLKTRSFSKYKVPIKDWIYRQICSSGCPLHNLLPSLIEVYVNSIIIKSTKTDHLNEPLSNQEVLDVYKSSVFGQSRGDNSFNQEDNSLSSHKGDNSVYNLTPQLIVLYYLLLYEDTVLNHMKIIVSGDRKVKTYPDGVLSKIPINFLLQQAQKNQHQYPGLFPSLLKLLVTHYPHLCTIEDWLEESLTIQSISQEISPLTKTTITLEQFQQAIDGLPLRTSEMIVALQTLLRMPADTILQFSDKFLGCLILILDTRIPRKVVDLVRKVWIKLHSISPRSIRLATVNALRQSNKRGAVITQYTENDVTIDPLIILRCDNRVYRCPPILEIILCILSAYMQASKVYLHNHTLVNPILDHASQTDQERRDLKNALIMAQDSAVVQILLECCLPKEDEEEEGLLHNRREIQCVICSFIHKIFISDPHLAKLIHFQGYPEELLNITVPGIPSMHICLDFVPELLSQPQMHKQIFAIKMMAHLCCQYALPKSLNIAKLAVNVMFTMVNVLGAGDKLEFFLETVPYLVKVCQAFPPLFEDVNSLLLQLGRVCVSQLSCNSNIIATEQTDLNFEPSKKKSRYSLLSPELTVQFEELHGLVRQTFSNIVKKSIVTRNIYS</sequence>
<dbReference type="InterPro" id="IPR026236">
    <property type="entry name" value="Int2_metazoa"/>
</dbReference>
<dbReference type="Pfam" id="PF14750">
    <property type="entry name" value="INTS2"/>
    <property type="match status" value="1"/>
</dbReference>
<dbReference type="Proteomes" id="UP000596742">
    <property type="component" value="Unassembled WGS sequence"/>
</dbReference>
<dbReference type="OrthoDB" id="70899at2759"/>
<dbReference type="AlphaFoldDB" id="A0A8B6D9U9"/>
<proteinExistence type="inferred from homology"/>
<evidence type="ECO:0000256" key="3">
    <source>
        <dbReference type="ARBA" id="ARBA00023242"/>
    </source>
</evidence>
<evidence type="ECO:0000256" key="1">
    <source>
        <dbReference type="ARBA" id="ARBA00004123"/>
    </source>
</evidence>
<dbReference type="GO" id="GO:0034472">
    <property type="term" value="P:snRNA 3'-end processing"/>
    <property type="evidence" value="ECO:0007669"/>
    <property type="project" value="TreeGrafter"/>
</dbReference>
<evidence type="ECO:0000256" key="2">
    <source>
        <dbReference type="ARBA" id="ARBA00006705"/>
    </source>
</evidence>
<dbReference type="EMBL" id="UYJE01003055">
    <property type="protein sequence ID" value="VDI16200.1"/>
    <property type="molecule type" value="Genomic_DNA"/>
</dbReference>
<organism evidence="4 5">
    <name type="scientific">Mytilus galloprovincialis</name>
    <name type="common">Mediterranean mussel</name>
    <dbReference type="NCBI Taxonomy" id="29158"/>
    <lineage>
        <taxon>Eukaryota</taxon>
        <taxon>Metazoa</taxon>
        <taxon>Spiralia</taxon>
        <taxon>Lophotrochozoa</taxon>
        <taxon>Mollusca</taxon>
        <taxon>Bivalvia</taxon>
        <taxon>Autobranchia</taxon>
        <taxon>Pteriomorphia</taxon>
        <taxon>Mytilida</taxon>
        <taxon>Mytiloidea</taxon>
        <taxon>Mytilidae</taxon>
        <taxon>Mytilinae</taxon>
        <taxon>Mytilus</taxon>
    </lineage>
</organism>
<dbReference type="GO" id="GO:0032039">
    <property type="term" value="C:integrator complex"/>
    <property type="evidence" value="ECO:0007669"/>
    <property type="project" value="InterPro"/>
</dbReference>
<comment type="similarity">
    <text evidence="2">Belongs to the Integrator subunit 2 family.</text>
</comment>
<reference evidence="4" key="1">
    <citation type="submission" date="2018-11" db="EMBL/GenBank/DDBJ databases">
        <authorList>
            <person name="Alioto T."/>
            <person name="Alioto T."/>
        </authorList>
    </citation>
    <scope>NUCLEOTIDE SEQUENCE</scope>
</reference>
<name>A0A8B6D9U9_MYTGA</name>
<dbReference type="InterPro" id="IPR029321">
    <property type="entry name" value="INTS2"/>
</dbReference>
<keyword evidence="5" id="KW-1185">Reference proteome</keyword>
<dbReference type="PRINTS" id="PR02105">
    <property type="entry name" value="INTSUBUNIT2"/>
</dbReference>
<accession>A0A8B6D9U9</accession>
<keyword evidence="3" id="KW-0539">Nucleus</keyword>
<comment type="caution">
    <text evidence="4">The sequence shown here is derived from an EMBL/GenBank/DDBJ whole genome shotgun (WGS) entry which is preliminary data.</text>
</comment>
<evidence type="ECO:0000313" key="4">
    <source>
        <dbReference type="EMBL" id="VDI16200.1"/>
    </source>
</evidence>